<feature type="transmembrane region" description="Helical" evidence="1">
    <location>
        <begin position="92"/>
        <end position="116"/>
    </location>
</feature>
<evidence type="ECO:0000313" key="3">
    <source>
        <dbReference type="EMBL" id="MEI7036131.1"/>
    </source>
</evidence>
<reference evidence="3 4" key="1">
    <citation type="journal article" date="2014" name="Int. J. Syst. Evol. Microbiol.">
        <title>Fulvimonas yonginensis sp. nov., isolated from greenhouse soil, and emended description of the genus Fulvimonas.</title>
        <authorList>
            <person name="Ahn J.H."/>
            <person name="Kim S.J."/>
            <person name="Weon H.Y."/>
            <person name="Hong S.B."/>
            <person name="Seok S.J."/>
            <person name="Kwon S.W."/>
        </authorList>
    </citation>
    <scope>NUCLEOTIDE SEQUENCE [LARGE SCALE GENOMIC DNA]</scope>
    <source>
        <strain evidence="3 4">KACC 16952</strain>
    </source>
</reference>
<gene>
    <name evidence="3" type="ORF">WAT24_05090</name>
</gene>
<protein>
    <submittedName>
        <fullName evidence="3">M56 family metallopeptidase</fullName>
    </submittedName>
</protein>
<dbReference type="PANTHER" id="PTHR34978">
    <property type="entry name" value="POSSIBLE SENSOR-TRANSDUCER PROTEIN BLAR"/>
    <property type="match status" value="1"/>
</dbReference>
<feature type="transmembrane region" description="Helical" evidence="1">
    <location>
        <begin position="38"/>
        <end position="58"/>
    </location>
</feature>
<feature type="transmembrane region" description="Helical" evidence="1">
    <location>
        <begin position="283"/>
        <end position="302"/>
    </location>
</feature>
<evidence type="ECO:0000259" key="2">
    <source>
        <dbReference type="Pfam" id="PF05569"/>
    </source>
</evidence>
<feature type="transmembrane region" description="Helical" evidence="1">
    <location>
        <begin position="14"/>
        <end position="31"/>
    </location>
</feature>
<accession>A0ABU8JA85</accession>
<dbReference type="InterPro" id="IPR008756">
    <property type="entry name" value="Peptidase_M56"/>
</dbReference>
<dbReference type="Pfam" id="PF05569">
    <property type="entry name" value="Peptidase_M56"/>
    <property type="match status" value="1"/>
</dbReference>
<dbReference type="Proteomes" id="UP001381174">
    <property type="component" value="Unassembled WGS sequence"/>
</dbReference>
<dbReference type="EMBL" id="JBBBNY010000002">
    <property type="protein sequence ID" value="MEI7036131.1"/>
    <property type="molecule type" value="Genomic_DNA"/>
</dbReference>
<evidence type="ECO:0000313" key="4">
    <source>
        <dbReference type="Proteomes" id="UP001381174"/>
    </source>
</evidence>
<feature type="domain" description="Peptidase M56" evidence="2">
    <location>
        <begin position="15"/>
        <end position="271"/>
    </location>
</feature>
<keyword evidence="1" id="KW-1133">Transmembrane helix</keyword>
<comment type="caution">
    <text evidence="3">The sequence shown here is derived from an EMBL/GenBank/DDBJ whole genome shotgun (WGS) entry which is preliminary data.</text>
</comment>
<proteinExistence type="predicted"/>
<dbReference type="RefSeq" id="WP_336806740.1">
    <property type="nucleotide sequence ID" value="NZ_JBBBNY010000002.1"/>
</dbReference>
<dbReference type="InterPro" id="IPR052173">
    <property type="entry name" value="Beta-lactam_resp_regulator"/>
</dbReference>
<keyword evidence="4" id="KW-1185">Reference proteome</keyword>
<keyword evidence="1" id="KW-0472">Membrane</keyword>
<dbReference type="PANTHER" id="PTHR34978:SF3">
    <property type="entry name" value="SLR0241 PROTEIN"/>
    <property type="match status" value="1"/>
</dbReference>
<dbReference type="CDD" id="cd07341">
    <property type="entry name" value="M56_BlaR1_MecR1_like"/>
    <property type="match status" value="1"/>
</dbReference>
<evidence type="ECO:0000256" key="1">
    <source>
        <dbReference type="SAM" id="Phobius"/>
    </source>
</evidence>
<name>A0ABU8JA85_9GAMM</name>
<organism evidence="3 4">
    <name type="scientific">Fulvimonas yonginensis</name>
    <dbReference type="NCBI Taxonomy" id="1495200"/>
    <lineage>
        <taxon>Bacteria</taxon>
        <taxon>Pseudomonadati</taxon>
        <taxon>Pseudomonadota</taxon>
        <taxon>Gammaproteobacteria</taxon>
        <taxon>Lysobacterales</taxon>
        <taxon>Rhodanobacteraceae</taxon>
        <taxon>Fulvimonas</taxon>
    </lineage>
</organism>
<sequence>MSIDPSGVDWLGRSWRAVLAFTVAVPCVALLRRPCRRLFGAEHAFALWLLPPLAVLAGELPHATASTNAWSSALAATLPSRLPLATAQVPALAWQAAAAWLWLAGAVASLALAAWAQARYCANLRRAVPLAECSLAWPVLRADSPCIGPALVGALRPRIVVPADFGERYAADERALVLAHEAMHARRRDGWWSLMARVSASLLWFHPLAWWALAALRRDQELACDAAVVREHAGSRRRYVQALLKAPAAHVLPVGCSWSFHHPLTERIAMLRLRPPSLVRRRVGLFAGLVLAASVGAAVYAASAPTARSGHRQAPGPGLYQLDIQLALTGDDAGASHARRLKAALCTAPGKTGTLRTEGIQLAAVPVAIGQDRVRLDLAISQKADAQPVSTRLEGPLGQRLQASGTVPGEGLQYALEVTPHRGCPASATAAR</sequence>
<keyword evidence="1" id="KW-0812">Transmembrane</keyword>